<evidence type="ECO:0000256" key="6">
    <source>
        <dbReference type="SAM" id="Phobius"/>
    </source>
</evidence>
<comment type="caution">
    <text evidence="8">The sequence shown here is derived from an EMBL/GenBank/DDBJ whole genome shotgun (WGS) entry which is preliminary data.</text>
</comment>
<keyword evidence="7" id="KW-0732">Signal</keyword>
<dbReference type="EMBL" id="JBCGBO010000005">
    <property type="protein sequence ID" value="KAK9198848.1"/>
    <property type="molecule type" value="Genomic_DNA"/>
</dbReference>
<protein>
    <submittedName>
        <fullName evidence="8">Uncharacterized protein</fullName>
    </submittedName>
</protein>
<feature type="transmembrane region" description="Helical" evidence="6">
    <location>
        <begin position="237"/>
        <end position="261"/>
    </location>
</feature>
<feature type="signal peptide" evidence="7">
    <location>
        <begin position="1"/>
        <end position="21"/>
    </location>
</feature>
<evidence type="ECO:0000313" key="9">
    <source>
        <dbReference type="Proteomes" id="UP001428341"/>
    </source>
</evidence>
<feature type="chain" id="PRO_5043030337" evidence="7">
    <location>
        <begin position="22"/>
        <end position="430"/>
    </location>
</feature>
<accession>A0AAP0M507</accession>
<dbReference type="InterPro" id="IPR044991">
    <property type="entry name" value="TET_plant"/>
</dbReference>
<feature type="transmembrane region" description="Helical" evidence="6">
    <location>
        <begin position="39"/>
        <end position="59"/>
    </location>
</feature>
<dbReference type="AlphaFoldDB" id="A0AAP0M507"/>
<dbReference type="GO" id="GO:0016020">
    <property type="term" value="C:membrane"/>
    <property type="evidence" value="ECO:0007669"/>
    <property type="project" value="UniProtKB-SubCell"/>
</dbReference>
<evidence type="ECO:0000256" key="1">
    <source>
        <dbReference type="ARBA" id="ARBA00004141"/>
    </source>
</evidence>
<reference evidence="8 9" key="1">
    <citation type="submission" date="2024-05" db="EMBL/GenBank/DDBJ databases">
        <title>Haplotype-resolved chromosome-level genome assembly of Huyou (Citrus changshanensis).</title>
        <authorList>
            <person name="Miao C."/>
            <person name="Chen W."/>
            <person name="Wu Y."/>
            <person name="Wang L."/>
            <person name="Zhao S."/>
            <person name="Grierson D."/>
            <person name="Xu C."/>
            <person name="Chen K."/>
        </authorList>
    </citation>
    <scope>NUCLEOTIDE SEQUENCE [LARGE SCALE GENOMIC DNA]</scope>
    <source>
        <strain evidence="8">01-14</strain>
        <tissue evidence="8">Leaf</tissue>
    </source>
</reference>
<name>A0AAP0M507_9ROSI</name>
<dbReference type="Pfam" id="PF00335">
    <property type="entry name" value="Tetraspanin"/>
    <property type="match status" value="1"/>
</dbReference>
<organism evidence="8 9">
    <name type="scientific">Citrus x changshan-huyou</name>
    <dbReference type="NCBI Taxonomy" id="2935761"/>
    <lineage>
        <taxon>Eukaryota</taxon>
        <taxon>Viridiplantae</taxon>
        <taxon>Streptophyta</taxon>
        <taxon>Embryophyta</taxon>
        <taxon>Tracheophyta</taxon>
        <taxon>Spermatophyta</taxon>
        <taxon>Magnoliopsida</taxon>
        <taxon>eudicotyledons</taxon>
        <taxon>Gunneridae</taxon>
        <taxon>Pentapetalae</taxon>
        <taxon>rosids</taxon>
        <taxon>malvids</taxon>
        <taxon>Sapindales</taxon>
        <taxon>Rutaceae</taxon>
        <taxon>Aurantioideae</taxon>
        <taxon>Citrus</taxon>
    </lineage>
</organism>
<dbReference type="InterPro" id="IPR018499">
    <property type="entry name" value="Tetraspanin/Peripherin"/>
</dbReference>
<feature type="transmembrane region" description="Helical" evidence="6">
    <location>
        <begin position="178"/>
        <end position="199"/>
    </location>
</feature>
<sequence length="430" mass="48156">MFIALNLISLAMGFAAVFCSAYVQMHDGSACQKTLEMPLLVTGLIAFTVFVLIVTNTFVGKKVSQNRLHDYSYWLQNRLADGKNWQEIRSCLADANVCRNLGNKDLKDWSLVQSSCCKPPVYCGLERKNATFWTMPENGPAVSDSDCAMFSNDQKQLCYDCNSCKGGVLANIKREWRLLAVLNAWLIAIAIASFFYVHSSTHCQKELSDPLFVSGIVLFIVSLLGLIGSCCRTNAILLIYLIVLFLLIVGLVVFIIFSFLITNEDAAKAVSHKGIKGFRSGDFQNWLKNHFVNGKKWNEIRTCLKDSKVCKIQNNAFEKAAHLNLSPIQSSCCKPPSECGFNSQNATFWIAPKTGPAVDDSDCKAWNNQQQTLCFDCNACKAGFVDSIRSQWENLLIANLCALVFLIFTYIVGCWAKRNNSTRDTRKFYR</sequence>
<keyword evidence="5 6" id="KW-0472">Membrane</keyword>
<feature type="transmembrane region" description="Helical" evidence="6">
    <location>
        <begin position="395"/>
        <end position="416"/>
    </location>
</feature>
<evidence type="ECO:0000256" key="4">
    <source>
        <dbReference type="ARBA" id="ARBA00022989"/>
    </source>
</evidence>
<keyword evidence="3 6" id="KW-0812">Transmembrane</keyword>
<evidence type="ECO:0000313" key="8">
    <source>
        <dbReference type="EMBL" id="KAK9198848.1"/>
    </source>
</evidence>
<proteinExistence type="inferred from homology"/>
<comment type="similarity">
    <text evidence="2">Belongs to the tetraspanin (TM4SF) family.</text>
</comment>
<dbReference type="PANTHER" id="PTHR32191">
    <property type="entry name" value="TETRASPANIN-8-RELATED"/>
    <property type="match status" value="1"/>
</dbReference>
<comment type="subcellular location">
    <subcellularLocation>
        <location evidence="1">Membrane</location>
        <topology evidence="1">Multi-pass membrane protein</topology>
    </subcellularLocation>
</comment>
<evidence type="ECO:0000256" key="3">
    <source>
        <dbReference type="ARBA" id="ARBA00022692"/>
    </source>
</evidence>
<evidence type="ECO:0000256" key="7">
    <source>
        <dbReference type="SAM" id="SignalP"/>
    </source>
</evidence>
<keyword evidence="4 6" id="KW-1133">Transmembrane helix</keyword>
<gene>
    <name evidence="8" type="ORF">WN944_014034</name>
</gene>
<dbReference type="Proteomes" id="UP001428341">
    <property type="component" value="Unassembled WGS sequence"/>
</dbReference>
<feature type="transmembrane region" description="Helical" evidence="6">
    <location>
        <begin position="211"/>
        <end position="230"/>
    </location>
</feature>
<evidence type="ECO:0000256" key="5">
    <source>
        <dbReference type="ARBA" id="ARBA00023136"/>
    </source>
</evidence>
<keyword evidence="9" id="KW-1185">Reference proteome</keyword>
<evidence type="ECO:0000256" key="2">
    <source>
        <dbReference type="ARBA" id="ARBA00006840"/>
    </source>
</evidence>
<dbReference type="GO" id="GO:0009734">
    <property type="term" value="P:auxin-activated signaling pathway"/>
    <property type="evidence" value="ECO:0007669"/>
    <property type="project" value="InterPro"/>
</dbReference>